<keyword evidence="4" id="KW-1185">Reference proteome</keyword>
<dbReference type="InterPro" id="IPR036890">
    <property type="entry name" value="HATPase_C_sf"/>
</dbReference>
<dbReference type="InterPro" id="IPR050640">
    <property type="entry name" value="Bact_2-comp_sensor_kinase"/>
</dbReference>
<dbReference type="GO" id="GO:0016020">
    <property type="term" value="C:membrane"/>
    <property type="evidence" value="ECO:0007669"/>
    <property type="project" value="InterPro"/>
</dbReference>
<accession>A0A6L9L6P1</accession>
<evidence type="ECO:0000313" key="4">
    <source>
        <dbReference type="Proteomes" id="UP000474175"/>
    </source>
</evidence>
<keyword evidence="1" id="KW-0175">Coiled coil</keyword>
<dbReference type="Gene3D" id="3.30.565.10">
    <property type="entry name" value="Histidine kinase-like ATPase, C-terminal domain"/>
    <property type="match status" value="1"/>
</dbReference>
<gene>
    <name evidence="3" type="ORF">GK108_08815</name>
</gene>
<evidence type="ECO:0000256" key="1">
    <source>
        <dbReference type="SAM" id="Coils"/>
    </source>
</evidence>
<dbReference type="PANTHER" id="PTHR34220">
    <property type="entry name" value="SENSOR HISTIDINE KINASE YPDA"/>
    <property type="match status" value="1"/>
</dbReference>
<dbReference type="EMBL" id="JAAFZH010000003">
    <property type="protein sequence ID" value="NDU94972.1"/>
    <property type="molecule type" value="Genomic_DNA"/>
</dbReference>
<dbReference type="InterPro" id="IPR010559">
    <property type="entry name" value="Sig_transdc_His_kin_internal"/>
</dbReference>
<proteinExistence type="predicted"/>
<feature type="coiled-coil region" evidence="1">
    <location>
        <begin position="37"/>
        <end position="69"/>
    </location>
</feature>
<dbReference type="PANTHER" id="PTHR34220:SF7">
    <property type="entry name" value="SENSOR HISTIDINE KINASE YPDA"/>
    <property type="match status" value="1"/>
</dbReference>
<sequence>MRISFGVLLEILVFALALAYRIHLLDRERETSQLAYIAQLEENRQLIRRANIELERKVAEKTEEVIENQRLLEMQRESQLRISFEKRIAELEMLALRSQMNPHFLFNSLNAIEYLVMKGKEKEASLYLSRFSRLLRLILNHSREETITLADELKALQLYLDIESTRFDGKFRYVIEVDTRVDTANLVIPPMLLQPFAENAIWHGLMPSYQIDKWLFIRILPNTQGQIQFDIEDNGIGREKAQQNRSINRQKSLGLDITQQRVTLFNQHYPSRISIQIVDIKADSRTGTLVRITYQPDELTTTVVS</sequence>
<comment type="caution">
    <text evidence="3">The sequence shown here is derived from an EMBL/GenBank/DDBJ whole genome shotgun (WGS) entry which is preliminary data.</text>
</comment>
<feature type="domain" description="Signal transduction histidine kinase internal region" evidence="2">
    <location>
        <begin position="92"/>
        <end position="171"/>
    </location>
</feature>
<dbReference type="Proteomes" id="UP000474175">
    <property type="component" value="Unassembled WGS sequence"/>
</dbReference>
<dbReference type="SUPFAM" id="SSF55874">
    <property type="entry name" value="ATPase domain of HSP90 chaperone/DNA topoisomerase II/histidine kinase"/>
    <property type="match status" value="1"/>
</dbReference>
<evidence type="ECO:0000259" key="2">
    <source>
        <dbReference type="Pfam" id="PF06580"/>
    </source>
</evidence>
<name>A0A6L9L6P1_9BACT</name>
<evidence type="ECO:0000313" key="3">
    <source>
        <dbReference type="EMBL" id="NDU94972.1"/>
    </source>
</evidence>
<organism evidence="3 4">
    <name type="scientific">Spirosoma terrae</name>
    <dbReference type="NCBI Taxonomy" id="1968276"/>
    <lineage>
        <taxon>Bacteria</taxon>
        <taxon>Pseudomonadati</taxon>
        <taxon>Bacteroidota</taxon>
        <taxon>Cytophagia</taxon>
        <taxon>Cytophagales</taxon>
        <taxon>Cytophagaceae</taxon>
        <taxon>Spirosoma</taxon>
    </lineage>
</organism>
<dbReference type="Pfam" id="PF06580">
    <property type="entry name" value="His_kinase"/>
    <property type="match status" value="1"/>
</dbReference>
<protein>
    <recommendedName>
        <fullName evidence="2">Signal transduction histidine kinase internal region domain-containing protein</fullName>
    </recommendedName>
</protein>
<dbReference type="AlphaFoldDB" id="A0A6L9L6P1"/>
<dbReference type="GO" id="GO:0000155">
    <property type="term" value="F:phosphorelay sensor kinase activity"/>
    <property type="evidence" value="ECO:0007669"/>
    <property type="project" value="InterPro"/>
</dbReference>
<reference evidence="3 4" key="1">
    <citation type="submission" date="2020-02" db="EMBL/GenBank/DDBJ databases">
        <title>Draft genome sequence of two Spirosoma agri KCTC 52727 and Spirosoma terrae KCTC 52035.</title>
        <authorList>
            <person name="Rojas J."/>
            <person name="Ambika Manirajan B."/>
            <person name="Suarez C."/>
            <person name="Ratering S."/>
            <person name="Schnell S."/>
        </authorList>
    </citation>
    <scope>NUCLEOTIDE SEQUENCE [LARGE SCALE GENOMIC DNA]</scope>
    <source>
        <strain evidence="3 4">KCTC 52035</strain>
    </source>
</reference>